<dbReference type="SUPFAM" id="SSF53167">
    <property type="entry name" value="Purine and uridine phosphorylases"/>
    <property type="match status" value="1"/>
</dbReference>
<evidence type="ECO:0000256" key="4">
    <source>
        <dbReference type="ARBA" id="ARBA00022801"/>
    </source>
</evidence>
<evidence type="ECO:0000256" key="5">
    <source>
        <dbReference type="ARBA" id="ARBA00023167"/>
    </source>
</evidence>
<dbReference type="GO" id="GO:0008930">
    <property type="term" value="F:methylthioadenosine nucleosidase activity"/>
    <property type="evidence" value="ECO:0007669"/>
    <property type="project" value="InterPro"/>
</dbReference>
<reference evidence="7 8" key="1">
    <citation type="submission" date="2020-09" db="EMBL/GenBank/DDBJ databases">
        <title>Genome sequence of the banana aphid, Pentalonia nigronervosa Coquerel (Hemiptera: Aphididae) and its symbionts.</title>
        <authorList>
            <person name="Mathers T.C."/>
            <person name="Mugford S.T."/>
            <person name="Hogenhout S.A."/>
            <person name="Tripathi L."/>
        </authorList>
    </citation>
    <scope>NUCLEOTIDE SEQUENCE [LARGE SCALE GENOMIC DNA]</scope>
    <source>
        <strain evidence="7">Ba4</strain>
    </source>
</reference>
<dbReference type="Gene3D" id="3.40.50.1580">
    <property type="entry name" value="Nucleoside phosphorylase domain"/>
    <property type="match status" value="1"/>
</dbReference>
<dbReference type="PANTHER" id="PTHR46832:SF1">
    <property type="entry name" value="5'-METHYLTHIOADENOSINE_S-ADENOSYLHOMOCYSTEINE NUCLEOSIDASE"/>
    <property type="match status" value="1"/>
</dbReference>
<dbReference type="GO" id="GO:0008782">
    <property type="term" value="F:adenosylhomocysteine nucleosidase activity"/>
    <property type="evidence" value="ECO:0007669"/>
    <property type="project" value="UniProtKB-EC"/>
</dbReference>
<dbReference type="Pfam" id="PF01048">
    <property type="entry name" value="PNP_UDP_1"/>
    <property type="match status" value="1"/>
</dbReference>
<comment type="pathway">
    <text evidence="1">Amino-acid biosynthesis; L-methionine biosynthesis via salvage pathway; S-methyl-5-thio-alpha-D-ribose 1-phosphate from S-methyl-5'-thioadenosine (hydrolase route): step 1/2.</text>
</comment>
<dbReference type="InterPro" id="IPR010049">
    <property type="entry name" value="MTA_SAH_Nsdase"/>
</dbReference>
<evidence type="ECO:0000259" key="6">
    <source>
        <dbReference type="Pfam" id="PF01048"/>
    </source>
</evidence>
<dbReference type="EMBL" id="CP061275">
    <property type="protein sequence ID" value="QNS01927.1"/>
    <property type="molecule type" value="Genomic_DNA"/>
</dbReference>
<dbReference type="InterPro" id="IPR035994">
    <property type="entry name" value="Nucleoside_phosphorylase_sf"/>
</dbReference>
<evidence type="ECO:0000313" key="8">
    <source>
        <dbReference type="Proteomes" id="UP000516346"/>
    </source>
</evidence>
<dbReference type="NCBIfam" id="TIGR01704">
    <property type="entry name" value="MTA_SAH-Nsdase"/>
    <property type="match status" value="1"/>
</dbReference>
<evidence type="ECO:0000256" key="3">
    <source>
        <dbReference type="ARBA" id="ARBA00022605"/>
    </source>
</evidence>
<dbReference type="GO" id="GO:0019284">
    <property type="term" value="P:L-methionine salvage from S-adenosylmethionine"/>
    <property type="evidence" value="ECO:0007669"/>
    <property type="project" value="TreeGrafter"/>
</dbReference>
<name>A0A7H1AZM2_9GAMM</name>
<dbReference type="UniPathway" id="UPA00904">
    <property type="reaction ID" value="UER00871"/>
</dbReference>
<dbReference type="Proteomes" id="UP000516346">
    <property type="component" value="Chromosome"/>
</dbReference>
<dbReference type="EC" id="3.2.2.9" evidence="2"/>
<dbReference type="CDD" id="cd09008">
    <property type="entry name" value="MTAN"/>
    <property type="match status" value="1"/>
</dbReference>
<dbReference type="GO" id="GO:0019509">
    <property type="term" value="P:L-methionine salvage from methylthioadenosine"/>
    <property type="evidence" value="ECO:0007669"/>
    <property type="project" value="UniProtKB-UniPathway"/>
</dbReference>
<evidence type="ECO:0000256" key="1">
    <source>
        <dbReference type="ARBA" id="ARBA00004945"/>
    </source>
</evidence>
<accession>A0A7H1AZM2</accession>
<proteinExistence type="predicted"/>
<dbReference type="NCBIfam" id="NF004079">
    <property type="entry name" value="PRK05584.1"/>
    <property type="match status" value="1"/>
</dbReference>
<feature type="domain" description="Nucleoside phosphorylase" evidence="6">
    <location>
        <begin position="2"/>
        <end position="209"/>
    </location>
</feature>
<sequence length="232" mass="26216">MKIGIIGALKKEIQLIQNIIQKRREQNIGNYKIFIGYYKKNNIFLIKSGIGKVSSSIATTVLINLYKPDIIINVGSAGALDTSLKIGDVIVPKALCYYDVNLSNFGYSFGQIPYFPKKFLINKKLFNFINNLSKNFKFTFLTGLLVTGDTFIRERNMINNIQYHFSSAIAVDMEATAIAQTCYQFNIPAIIIKSISDSADQNATIKFKKNIFVVSLQLFNFVQLILKNIIKI</sequence>
<evidence type="ECO:0000313" key="7">
    <source>
        <dbReference type="EMBL" id="QNS01927.1"/>
    </source>
</evidence>
<keyword evidence="5" id="KW-0486">Methionine biosynthesis</keyword>
<keyword evidence="7" id="KW-0326">Glycosidase</keyword>
<keyword evidence="3" id="KW-0028">Amino-acid biosynthesis</keyword>
<dbReference type="GO" id="GO:0009164">
    <property type="term" value="P:nucleoside catabolic process"/>
    <property type="evidence" value="ECO:0007669"/>
    <property type="project" value="InterPro"/>
</dbReference>
<protein>
    <recommendedName>
        <fullName evidence="2">adenosylhomocysteine nucleosidase</fullName>
        <ecNumber evidence="2">3.2.2.9</ecNumber>
    </recommendedName>
</protein>
<evidence type="ECO:0000256" key="2">
    <source>
        <dbReference type="ARBA" id="ARBA00011974"/>
    </source>
</evidence>
<gene>
    <name evidence="7" type="ORF">ICW73_00355</name>
</gene>
<dbReference type="InterPro" id="IPR000845">
    <property type="entry name" value="Nucleoside_phosphorylase_d"/>
</dbReference>
<dbReference type="GO" id="GO:0005829">
    <property type="term" value="C:cytosol"/>
    <property type="evidence" value="ECO:0007669"/>
    <property type="project" value="TreeGrafter"/>
</dbReference>
<dbReference type="AlphaFoldDB" id="A0A7H1AZM2"/>
<organism evidence="7 8">
    <name type="scientific">Buchnera aphidicola</name>
    <name type="common">Pentalonia nigronervosa</name>
    <dbReference type="NCBI Taxonomy" id="1309793"/>
    <lineage>
        <taxon>Bacteria</taxon>
        <taxon>Pseudomonadati</taxon>
        <taxon>Pseudomonadota</taxon>
        <taxon>Gammaproteobacteria</taxon>
        <taxon>Enterobacterales</taxon>
        <taxon>Erwiniaceae</taxon>
        <taxon>Buchnera</taxon>
    </lineage>
</organism>
<dbReference type="PANTHER" id="PTHR46832">
    <property type="entry name" value="5'-METHYLTHIOADENOSINE/S-ADENOSYLHOMOCYSTEINE NUCLEOSIDASE"/>
    <property type="match status" value="1"/>
</dbReference>
<keyword evidence="4 7" id="KW-0378">Hydrolase</keyword>